<evidence type="ECO:0000256" key="1">
    <source>
        <dbReference type="SAM" id="MobiDB-lite"/>
    </source>
</evidence>
<evidence type="ECO:0000256" key="2">
    <source>
        <dbReference type="SAM" id="SignalP"/>
    </source>
</evidence>
<gene>
    <name evidence="3" type="ORF">Spb1_16090</name>
</gene>
<keyword evidence="2" id="KW-0732">Signal</keyword>
<organism evidence="3 4">
    <name type="scientific">Planctopirus ephydatiae</name>
    <dbReference type="NCBI Taxonomy" id="2528019"/>
    <lineage>
        <taxon>Bacteria</taxon>
        <taxon>Pseudomonadati</taxon>
        <taxon>Planctomycetota</taxon>
        <taxon>Planctomycetia</taxon>
        <taxon>Planctomycetales</taxon>
        <taxon>Planctomycetaceae</taxon>
        <taxon>Planctopirus</taxon>
    </lineage>
</organism>
<evidence type="ECO:0008006" key="5">
    <source>
        <dbReference type="Google" id="ProtNLM"/>
    </source>
</evidence>
<dbReference type="RefSeq" id="WP_246128395.1">
    <property type="nucleotide sequence ID" value="NZ_CP036299.1"/>
</dbReference>
<dbReference type="Proteomes" id="UP000315349">
    <property type="component" value="Chromosome"/>
</dbReference>
<feature type="chain" id="PRO_5022178840" description="NHL repeat protein" evidence="2">
    <location>
        <begin position="31"/>
        <end position="441"/>
    </location>
</feature>
<reference evidence="3 4" key="1">
    <citation type="submission" date="2019-02" db="EMBL/GenBank/DDBJ databases">
        <title>Deep-cultivation of Planctomycetes and their phenomic and genomic characterization uncovers novel biology.</title>
        <authorList>
            <person name="Wiegand S."/>
            <person name="Jogler M."/>
            <person name="Boedeker C."/>
            <person name="Pinto D."/>
            <person name="Vollmers J."/>
            <person name="Rivas-Marin E."/>
            <person name="Kohn T."/>
            <person name="Peeters S.H."/>
            <person name="Heuer A."/>
            <person name="Rast P."/>
            <person name="Oberbeckmann S."/>
            <person name="Bunk B."/>
            <person name="Jeske O."/>
            <person name="Meyerdierks A."/>
            <person name="Storesund J.E."/>
            <person name="Kallscheuer N."/>
            <person name="Luecker S."/>
            <person name="Lage O.M."/>
            <person name="Pohl T."/>
            <person name="Merkel B.J."/>
            <person name="Hornburger P."/>
            <person name="Mueller R.-W."/>
            <person name="Bruemmer F."/>
            <person name="Labrenz M."/>
            <person name="Spormann A.M."/>
            <person name="Op den Camp H."/>
            <person name="Overmann J."/>
            <person name="Amann R."/>
            <person name="Jetten M.S.M."/>
            <person name="Mascher T."/>
            <person name="Medema M.H."/>
            <person name="Devos D.P."/>
            <person name="Kaster A.-K."/>
            <person name="Ovreas L."/>
            <person name="Rohde M."/>
            <person name="Galperin M.Y."/>
            <person name="Jogler C."/>
        </authorList>
    </citation>
    <scope>NUCLEOTIDE SEQUENCE [LARGE SCALE GENOMIC DNA]</scope>
    <source>
        <strain evidence="3 4">Spb1</strain>
    </source>
</reference>
<feature type="compositionally biased region" description="Basic and acidic residues" evidence="1">
    <location>
        <begin position="55"/>
        <end position="121"/>
    </location>
</feature>
<dbReference type="EMBL" id="CP036299">
    <property type="protein sequence ID" value="QDV29695.1"/>
    <property type="molecule type" value="Genomic_DNA"/>
</dbReference>
<keyword evidence="4" id="KW-1185">Reference proteome</keyword>
<dbReference type="Gene3D" id="2.120.10.30">
    <property type="entry name" value="TolB, C-terminal domain"/>
    <property type="match status" value="1"/>
</dbReference>
<evidence type="ECO:0000313" key="4">
    <source>
        <dbReference type="Proteomes" id="UP000315349"/>
    </source>
</evidence>
<proteinExistence type="predicted"/>
<accession>A0A518GM10</accession>
<evidence type="ECO:0000313" key="3">
    <source>
        <dbReference type="EMBL" id="QDV29695.1"/>
    </source>
</evidence>
<dbReference type="SUPFAM" id="SSF101898">
    <property type="entry name" value="NHL repeat"/>
    <property type="match status" value="1"/>
</dbReference>
<dbReference type="KEGG" id="peh:Spb1_16090"/>
<sequence precursor="true">MRFWMNELPSARSLASALLVSAITMTSISAQETPAPAEAPKAEAPKAEAPQVEAPKVEEAKADTPKVDVKPEQAKPAETKPADAKPADAKPADAKPADAKPADAKPADAKPADAKPADAKPADAPAVPKTVELVEHLDNPTGVAIHGGNGHVFIVSKQGVFRLVQGKPHKIFLEVEGFPTDVYGKGPKYDIGPLGVALLGTDKLIVADGSRPDGEELVRIYKIEDKTPGPPRKETDAEFTVGPIAPGDASPKGEGNFYGVAVIGNSFYVTANGNDAKGWVARSVITDGKPGNLEPWLATKEAVNVDAPIAATVTPDGKELVISQGGEVNVAGDSLVTFYSPEDGKLLKNYKTGLHDITGLAYAPNGKLYAVDFAWPDPTQGGLFELVIEGEEIKPKKVLSLDRPTALAFDKDGNAYVTVFGLGKETGDKPKGGLLKIPAGF</sequence>
<protein>
    <recommendedName>
        <fullName evidence="5">NHL repeat protein</fullName>
    </recommendedName>
</protein>
<dbReference type="AlphaFoldDB" id="A0A518GM10"/>
<feature type="region of interest" description="Disordered" evidence="1">
    <location>
        <begin position="31"/>
        <end position="123"/>
    </location>
</feature>
<feature type="signal peptide" evidence="2">
    <location>
        <begin position="1"/>
        <end position="30"/>
    </location>
</feature>
<name>A0A518GM10_9PLAN</name>
<dbReference type="InterPro" id="IPR011042">
    <property type="entry name" value="6-blade_b-propeller_TolB-like"/>
</dbReference>